<dbReference type="GO" id="GO:0035861">
    <property type="term" value="C:site of double-strand break"/>
    <property type="evidence" value="ECO:0007669"/>
    <property type="project" value="TreeGrafter"/>
</dbReference>
<dbReference type="Pfam" id="PF10382">
    <property type="entry name" value="ZGRF1-like_N"/>
    <property type="match status" value="1"/>
</dbReference>
<dbReference type="AlphaFoldDB" id="A0A151MIQ9"/>
<protein>
    <submittedName>
        <fullName evidence="2">Protein ZGRF1 isoform D</fullName>
    </submittedName>
</protein>
<accession>A0A151MIQ9</accession>
<dbReference type="InterPro" id="IPR052800">
    <property type="entry name" value="DNA_Repair_Helicase_ZGRF1"/>
</dbReference>
<proteinExistence type="predicted"/>
<dbReference type="InterPro" id="IPR018838">
    <property type="entry name" value="ZGRF1-like_N"/>
</dbReference>
<dbReference type="PANTHER" id="PTHR28535:SF1">
    <property type="entry name" value="PROTEIN ZGRF1"/>
    <property type="match status" value="1"/>
</dbReference>
<evidence type="ECO:0000259" key="1">
    <source>
        <dbReference type="Pfam" id="PF10382"/>
    </source>
</evidence>
<organism evidence="2 3">
    <name type="scientific">Alligator mississippiensis</name>
    <name type="common">American alligator</name>
    <dbReference type="NCBI Taxonomy" id="8496"/>
    <lineage>
        <taxon>Eukaryota</taxon>
        <taxon>Metazoa</taxon>
        <taxon>Chordata</taxon>
        <taxon>Craniata</taxon>
        <taxon>Vertebrata</taxon>
        <taxon>Euteleostomi</taxon>
        <taxon>Archelosauria</taxon>
        <taxon>Archosauria</taxon>
        <taxon>Crocodylia</taxon>
        <taxon>Alligatoridae</taxon>
        <taxon>Alligatorinae</taxon>
        <taxon>Alligator</taxon>
    </lineage>
</organism>
<keyword evidence="3" id="KW-1185">Reference proteome</keyword>
<reference evidence="2 3" key="1">
    <citation type="journal article" date="2012" name="Genome Biol.">
        <title>Sequencing three crocodilian genomes to illuminate the evolution of archosaurs and amniotes.</title>
        <authorList>
            <person name="St John J.A."/>
            <person name="Braun E.L."/>
            <person name="Isberg S.R."/>
            <person name="Miles L.G."/>
            <person name="Chong A.Y."/>
            <person name="Gongora J."/>
            <person name="Dalzell P."/>
            <person name="Moran C."/>
            <person name="Bed'hom B."/>
            <person name="Abzhanov A."/>
            <person name="Burgess S.C."/>
            <person name="Cooksey A.M."/>
            <person name="Castoe T.A."/>
            <person name="Crawford N.G."/>
            <person name="Densmore L.D."/>
            <person name="Drew J.C."/>
            <person name="Edwards S.V."/>
            <person name="Faircloth B.C."/>
            <person name="Fujita M.K."/>
            <person name="Greenwold M.J."/>
            <person name="Hoffmann F.G."/>
            <person name="Howard J.M."/>
            <person name="Iguchi T."/>
            <person name="Janes D.E."/>
            <person name="Khan S.Y."/>
            <person name="Kohno S."/>
            <person name="de Koning A.J."/>
            <person name="Lance S.L."/>
            <person name="McCarthy F.M."/>
            <person name="McCormack J.E."/>
            <person name="Merchant M.E."/>
            <person name="Peterson D.G."/>
            <person name="Pollock D.D."/>
            <person name="Pourmand N."/>
            <person name="Raney B.J."/>
            <person name="Roessler K.A."/>
            <person name="Sanford J.R."/>
            <person name="Sawyer R.H."/>
            <person name="Schmidt C.J."/>
            <person name="Triplett E.W."/>
            <person name="Tuberville T.D."/>
            <person name="Venegas-Anaya M."/>
            <person name="Howard J.T."/>
            <person name="Jarvis E.D."/>
            <person name="Guillette L.J.Jr."/>
            <person name="Glenn T.C."/>
            <person name="Green R.E."/>
            <person name="Ray D.A."/>
        </authorList>
    </citation>
    <scope>NUCLEOTIDE SEQUENCE [LARGE SCALE GENOMIC DNA]</scope>
    <source>
        <strain evidence="2">KSC_2009_1</strain>
    </source>
</reference>
<comment type="caution">
    <text evidence="2">The sequence shown here is derived from an EMBL/GenBank/DDBJ whole genome shotgun (WGS) entry which is preliminary data.</text>
</comment>
<dbReference type="PANTHER" id="PTHR28535">
    <property type="entry name" value="ZINC FINGER GRF-TYPE CONTAINING 1"/>
    <property type="match status" value="1"/>
</dbReference>
<dbReference type="GO" id="GO:0005634">
    <property type="term" value="C:nucleus"/>
    <property type="evidence" value="ECO:0007669"/>
    <property type="project" value="TreeGrafter"/>
</dbReference>
<evidence type="ECO:0000313" key="2">
    <source>
        <dbReference type="EMBL" id="KYO24397.1"/>
    </source>
</evidence>
<sequence length="126" mass="14039">MTCQEFTVLYTHQKTKKSKVWQDGVLKTSTGGSKATLFDDKGQCLESIFVKTQVKPGDDLEGDRYLITVEAEKATENNCTHPPKKIEASTSNRNGVKLSSLPLLHRPVGLKRKFTVCLWLPRATSS</sequence>
<evidence type="ECO:0000313" key="3">
    <source>
        <dbReference type="Proteomes" id="UP000050525"/>
    </source>
</evidence>
<dbReference type="GO" id="GO:0006302">
    <property type="term" value="P:double-strand break repair"/>
    <property type="evidence" value="ECO:0007669"/>
    <property type="project" value="TreeGrafter"/>
</dbReference>
<dbReference type="EMBL" id="AKHW03006071">
    <property type="protein sequence ID" value="KYO24397.1"/>
    <property type="molecule type" value="Genomic_DNA"/>
</dbReference>
<dbReference type="Proteomes" id="UP000050525">
    <property type="component" value="Unassembled WGS sequence"/>
</dbReference>
<name>A0A151MIQ9_ALLMI</name>
<feature type="domain" description="5'-3' DNA helicase ZGRF1-like N-terminal" evidence="1">
    <location>
        <begin position="4"/>
        <end position="77"/>
    </location>
</feature>
<gene>
    <name evidence="2" type="primary">ZGRF1</name>
    <name evidence="2" type="ORF">Y1Q_0002034</name>
</gene>